<evidence type="ECO:0000256" key="2">
    <source>
        <dbReference type="ARBA" id="ARBA00004953"/>
    </source>
</evidence>
<dbReference type="NCBIfam" id="NF002204">
    <property type="entry name" value="PRK01077.1"/>
    <property type="match status" value="1"/>
</dbReference>
<dbReference type="GO" id="GO:0009236">
    <property type="term" value="P:cobalamin biosynthetic process"/>
    <property type="evidence" value="ECO:0007669"/>
    <property type="project" value="UniProtKB-KW"/>
</dbReference>
<feature type="domain" description="CobB/CobQ-like glutamine amidotransferase" evidence="11">
    <location>
        <begin position="243"/>
        <end position="429"/>
    </location>
</feature>
<comment type="pathway">
    <text evidence="2">Cofactor biosynthesis; adenosylcobalamin biosynthesis.</text>
</comment>
<dbReference type="GO" id="GO:0005524">
    <property type="term" value="F:ATP binding"/>
    <property type="evidence" value="ECO:0007669"/>
    <property type="project" value="UniProtKB-KW"/>
</dbReference>
<dbReference type="InterPro" id="IPR029062">
    <property type="entry name" value="Class_I_gatase-like"/>
</dbReference>
<comment type="similarity">
    <text evidence="3">Belongs to the CobB/CobQ family. CobQ subfamily.</text>
</comment>
<dbReference type="PANTHER" id="PTHR43873:SF1">
    <property type="entry name" value="COBYRINATE A,C-DIAMIDE SYNTHASE"/>
    <property type="match status" value="1"/>
</dbReference>
<evidence type="ECO:0000313" key="13">
    <source>
        <dbReference type="Proteomes" id="UP000501602"/>
    </source>
</evidence>
<proteinExistence type="inferred from homology"/>
<dbReference type="PANTHER" id="PTHR43873">
    <property type="entry name" value="COBYRINATE A,C-DIAMIDE SYNTHASE"/>
    <property type="match status" value="1"/>
</dbReference>
<evidence type="ECO:0000256" key="8">
    <source>
        <dbReference type="ARBA" id="ARBA00022842"/>
    </source>
</evidence>
<dbReference type="InterPro" id="IPR027417">
    <property type="entry name" value="P-loop_NTPase"/>
</dbReference>
<dbReference type="GO" id="GO:0042242">
    <property type="term" value="F:cobyrinic acid a,c-diamide synthase activity"/>
    <property type="evidence" value="ECO:0007669"/>
    <property type="project" value="InterPro"/>
</dbReference>
<dbReference type="InterPro" id="IPR004484">
    <property type="entry name" value="CbiA/CobB_synth"/>
</dbReference>
<reference evidence="12 13" key="1">
    <citation type="submission" date="2020-04" db="EMBL/GenBank/DDBJ databases">
        <title>Ferrimonas sp. S7 isolated from sea water.</title>
        <authorList>
            <person name="Bae S.S."/>
            <person name="Baek K."/>
        </authorList>
    </citation>
    <scope>NUCLEOTIDE SEQUENCE [LARGE SCALE GENOMIC DNA]</scope>
    <source>
        <strain evidence="12 13">S7</strain>
    </source>
</reference>
<dbReference type="KEGG" id="fes:HER31_04810"/>
<keyword evidence="9" id="KW-0315">Glutamine amidotransferase</keyword>
<dbReference type="SUPFAM" id="SSF52317">
    <property type="entry name" value="Class I glutamine amidotransferase-like"/>
    <property type="match status" value="1"/>
</dbReference>
<evidence type="ECO:0000256" key="5">
    <source>
        <dbReference type="ARBA" id="ARBA00022598"/>
    </source>
</evidence>
<keyword evidence="6" id="KW-0547">Nucleotide-binding</keyword>
<dbReference type="InterPro" id="IPR002586">
    <property type="entry name" value="CobQ/CobB/MinD/ParA_Nub-bd_dom"/>
</dbReference>
<dbReference type="InterPro" id="IPR011698">
    <property type="entry name" value="GATase_3"/>
</dbReference>
<dbReference type="Gene3D" id="3.40.50.880">
    <property type="match status" value="1"/>
</dbReference>
<feature type="domain" description="CobQ/CobB/MinD/ParA nucleotide binding" evidence="10">
    <location>
        <begin position="9"/>
        <end position="187"/>
    </location>
</feature>
<name>A0A6H1UB38_9GAMM</name>
<evidence type="ECO:0000256" key="6">
    <source>
        <dbReference type="ARBA" id="ARBA00022741"/>
    </source>
</evidence>
<keyword evidence="5" id="KW-0436">Ligase</keyword>
<keyword evidence="8" id="KW-0460">Magnesium</keyword>
<evidence type="ECO:0000256" key="3">
    <source>
        <dbReference type="ARBA" id="ARBA00006205"/>
    </source>
</evidence>
<evidence type="ECO:0000256" key="4">
    <source>
        <dbReference type="ARBA" id="ARBA00022573"/>
    </source>
</evidence>
<dbReference type="Gene3D" id="3.40.50.300">
    <property type="entry name" value="P-loop containing nucleotide triphosphate hydrolases"/>
    <property type="match status" value="2"/>
</dbReference>
<evidence type="ECO:0000313" key="12">
    <source>
        <dbReference type="EMBL" id="QIZ76271.1"/>
    </source>
</evidence>
<dbReference type="Pfam" id="PF07685">
    <property type="entry name" value="GATase_3"/>
    <property type="match status" value="1"/>
</dbReference>
<keyword evidence="7" id="KW-0067">ATP-binding</keyword>
<dbReference type="CDD" id="cd03130">
    <property type="entry name" value="GATase1_CobB"/>
    <property type="match status" value="1"/>
</dbReference>
<dbReference type="EMBL" id="CP051180">
    <property type="protein sequence ID" value="QIZ76271.1"/>
    <property type="molecule type" value="Genomic_DNA"/>
</dbReference>
<protein>
    <submittedName>
        <fullName evidence="12">Cobyrinate a,c-diamide synthase</fullName>
    </submittedName>
</protein>
<dbReference type="SUPFAM" id="SSF52540">
    <property type="entry name" value="P-loop containing nucleoside triphosphate hydrolases"/>
    <property type="match status" value="1"/>
</dbReference>
<dbReference type="NCBIfam" id="TIGR00379">
    <property type="entry name" value="cobB"/>
    <property type="match status" value="1"/>
</dbReference>
<evidence type="ECO:0000259" key="11">
    <source>
        <dbReference type="Pfam" id="PF07685"/>
    </source>
</evidence>
<evidence type="ECO:0000256" key="9">
    <source>
        <dbReference type="ARBA" id="ARBA00022962"/>
    </source>
</evidence>
<accession>A0A6H1UB38</accession>
<evidence type="ECO:0000256" key="1">
    <source>
        <dbReference type="ARBA" id="ARBA00001946"/>
    </source>
</evidence>
<evidence type="ECO:0000259" key="10">
    <source>
        <dbReference type="Pfam" id="PF01656"/>
    </source>
</evidence>
<keyword evidence="4" id="KW-0169">Cobalamin biosynthesis</keyword>
<organism evidence="12 13">
    <name type="scientific">Ferrimonas lipolytica</name>
    <dbReference type="NCBI Taxonomy" id="2724191"/>
    <lineage>
        <taxon>Bacteria</taxon>
        <taxon>Pseudomonadati</taxon>
        <taxon>Pseudomonadota</taxon>
        <taxon>Gammaproteobacteria</taxon>
        <taxon>Alteromonadales</taxon>
        <taxon>Ferrimonadaceae</taxon>
        <taxon>Ferrimonas</taxon>
    </lineage>
</organism>
<comment type="cofactor">
    <cofactor evidence="1">
        <name>Mg(2+)</name>
        <dbReference type="ChEBI" id="CHEBI:18420"/>
    </cofactor>
</comment>
<dbReference type="Pfam" id="PF01656">
    <property type="entry name" value="CbiA"/>
    <property type="match status" value="1"/>
</dbReference>
<evidence type="ECO:0000256" key="7">
    <source>
        <dbReference type="ARBA" id="ARBA00022840"/>
    </source>
</evidence>
<dbReference type="PROSITE" id="PS51274">
    <property type="entry name" value="GATASE_COBBQ"/>
    <property type="match status" value="1"/>
</dbReference>
<sequence length="449" mass="47704">MVSAHCPALMITAPQSDSGKTTVVAAMARYWRNQGKVVRVFKTGPDFIDPKFHEFASGAPCHQLDLTMMGAAACRRHLHAAAQQADLILIEGVMGMYDGPSSSAKLAQQFGVPLLAVINAAKMAQTFGAIAHGLATYQSGVDLFGVVANRVGSAGHGKMLQDSLPESIAFCGWLPRSEALALPERHLGLVQADEMEQLDCWLDGAAKLLSESCDMPLPQPVEFAPQQPCPQRLANATALAGKTIAVAQDLAFGFIYHDNLALLRDMGAQLSFFSPLSSNALPQADALYLPGGYPELHQQQLLANTALIDQIRQFAASNKPIVAECGGMLYLLDELTDIDGVSSKMLGLLPGKAAMQPKLQGIGMLTATFSGDDNGVGAGAVNGHCFHYSKTDIAVAPLTIAKQPHSARVEEGVYQHGSILASYVHWYFGSCPQLVAQWFGASATQGDGK</sequence>
<gene>
    <name evidence="12" type="ORF">HER31_04810</name>
</gene>
<dbReference type="RefSeq" id="WP_168659531.1">
    <property type="nucleotide sequence ID" value="NZ_CP051180.1"/>
</dbReference>
<dbReference type="AlphaFoldDB" id="A0A6H1UB38"/>
<dbReference type="Proteomes" id="UP000501602">
    <property type="component" value="Chromosome"/>
</dbReference>
<keyword evidence="13" id="KW-1185">Reference proteome</keyword>